<organism evidence="1 2">
    <name type="scientific">Flavobacterium zepuense</name>
    <dbReference type="NCBI Taxonomy" id="2593302"/>
    <lineage>
        <taxon>Bacteria</taxon>
        <taxon>Pseudomonadati</taxon>
        <taxon>Bacteroidota</taxon>
        <taxon>Flavobacteriia</taxon>
        <taxon>Flavobacteriales</taxon>
        <taxon>Flavobacteriaceae</taxon>
        <taxon>Flavobacterium</taxon>
    </lineage>
</organism>
<proteinExistence type="predicted"/>
<comment type="caution">
    <text evidence="1">The sequence shown here is derived from an EMBL/GenBank/DDBJ whole genome shotgun (WGS) entry which is preliminary data.</text>
</comment>
<dbReference type="OrthoDB" id="9806869at2"/>
<name>A0A552V7W4_9FLAO</name>
<dbReference type="NCBIfam" id="TIGR04256">
    <property type="entry name" value="GxxExxY"/>
    <property type="match status" value="1"/>
</dbReference>
<protein>
    <submittedName>
        <fullName evidence="1">GxxExxY protein</fullName>
    </submittedName>
</protein>
<keyword evidence="2" id="KW-1185">Reference proteome</keyword>
<dbReference type="InterPro" id="IPR026350">
    <property type="entry name" value="GxxExxY"/>
</dbReference>
<dbReference type="RefSeq" id="WP_143372057.1">
    <property type="nucleotide sequence ID" value="NZ_VJVZ01000002.1"/>
</dbReference>
<dbReference type="Proteomes" id="UP000320643">
    <property type="component" value="Unassembled WGS sequence"/>
</dbReference>
<accession>A0A552V7W4</accession>
<dbReference type="EMBL" id="VJVZ01000002">
    <property type="protein sequence ID" value="TRW26556.1"/>
    <property type="molecule type" value="Genomic_DNA"/>
</dbReference>
<evidence type="ECO:0000313" key="1">
    <source>
        <dbReference type="EMBL" id="TRW26556.1"/>
    </source>
</evidence>
<dbReference type="AlphaFoldDB" id="A0A552V7W4"/>
<reference evidence="1 2" key="1">
    <citation type="submission" date="2019-07" db="EMBL/GenBank/DDBJ databases">
        <title>Flavobacterium sp. nov., isolated from glacier ice.</title>
        <authorList>
            <person name="Liu Q."/>
            <person name="Xin Y.-H."/>
        </authorList>
    </citation>
    <scope>NUCLEOTIDE SEQUENCE [LARGE SCALE GENOMIC DNA]</scope>
    <source>
        <strain evidence="1 2">ZT4R6</strain>
    </source>
</reference>
<dbReference type="Pfam" id="PF13366">
    <property type="entry name" value="PDDEXK_3"/>
    <property type="match status" value="1"/>
</dbReference>
<evidence type="ECO:0000313" key="2">
    <source>
        <dbReference type="Proteomes" id="UP000320643"/>
    </source>
</evidence>
<gene>
    <name evidence="1" type="ORF">FMM05_04040</name>
</gene>
<sequence>MSSILFKEEAFEIIGLCMEVHSHLGKGHNEIVYKDALQYEFFKNNIPFVREQKFEIIYKDVILPHHYFADFIVHDYIILEVKAIETLHKSHIKQTLNYLAASRLNLGLLVNFGEDSLIHKRVIL</sequence>